<dbReference type="Pfam" id="PF07715">
    <property type="entry name" value="Plug"/>
    <property type="match status" value="1"/>
</dbReference>
<evidence type="ECO:0000256" key="7">
    <source>
        <dbReference type="ARBA" id="ARBA00023065"/>
    </source>
</evidence>
<dbReference type="InterPro" id="IPR008969">
    <property type="entry name" value="CarboxyPept-like_regulatory"/>
</dbReference>
<keyword evidence="9 11" id="KW-0472">Membrane</keyword>
<keyword evidence="10 11" id="KW-0998">Cell outer membrane</keyword>
<dbReference type="GO" id="GO:0006826">
    <property type="term" value="P:iron ion transport"/>
    <property type="evidence" value="ECO:0007669"/>
    <property type="project" value="UniProtKB-KW"/>
</dbReference>
<keyword evidence="5 11" id="KW-0812">Transmembrane</keyword>
<comment type="subcellular location">
    <subcellularLocation>
        <location evidence="1 11">Cell outer membrane</location>
        <topology evidence="1 11">Multi-pass membrane protein</topology>
    </subcellularLocation>
</comment>
<keyword evidence="4" id="KW-0410">Iron transport</keyword>
<dbReference type="NCBIfam" id="TIGR04056">
    <property type="entry name" value="OMP_RagA_SusC"/>
    <property type="match status" value="1"/>
</dbReference>
<evidence type="ECO:0000313" key="13">
    <source>
        <dbReference type="EMBL" id="SHF99641.1"/>
    </source>
</evidence>
<organism evidence="13 14">
    <name type="scientific">Bacteroides luti</name>
    <dbReference type="NCBI Taxonomy" id="1297750"/>
    <lineage>
        <taxon>Bacteria</taxon>
        <taxon>Pseudomonadati</taxon>
        <taxon>Bacteroidota</taxon>
        <taxon>Bacteroidia</taxon>
        <taxon>Bacteroidales</taxon>
        <taxon>Bacteroidaceae</taxon>
        <taxon>Bacteroides</taxon>
    </lineage>
</organism>
<keyword evidence="6" id="KW-0408">Iron</keyword>
<evidence type="ECO:0000256" key="2">
    <source>
        <dbReference type="ARBA" id="ARBA00022448"/>
    </source>
</evidence>
<proteinExistence type="inferred from homology"/>
<dbReference type="InterPro" id="IPR039426">
    <property type="entry name" value="TonB-dep_rcpt-like"/>
</dbReference>
<keyword evidence="14" id="KW-1185">Reference proteome</keyword>
<comment type="similarity">
    <text evidence="11">Belongs to the TonB-dependent receptor family.</text>
</comment>
<dbReference type="Gene3D" id="2.40.170.20">
    <property type="entry name" value="TonB-dependent receptor, beta-barrel domain"/>
    <property type="match status" value="1"/>
</dbReference>
<dbReference type="Gene3D" id="2.170.130.10">
    <property type="entry name" value="TonB-dependent receptor, plug domain"/>
    <property type="match status" value="1"/>
</dbReference>
<gene>
    <name evidence="13" type="ORF">SAMN05444405_11956</name>
</gene>
<dbReference type="GO" id="GO:0009279">
    <property type="term" value="C:cell outer membrane"/>
    <property type="evidence" value="ECO:0007669"/>
    <property type="project" value="UniProtKB-SubCell"/>
</dbReference>
<evidence type="ECO:0000256" key="8">
    <source>
        <dbReference type="ARBA" id="ARBA00023077"/>
    </source>
</evidence>
<evidence type="ECO:0000313" key="14">
    <source>
        <dbReference type="Proteomes" id="UP000184509"/>
    </source>
</evidence>
<dbReference type="Pfam" id="PF13715">
    <property type="entry name" value="CarbopepD_reg_2"/>
    <property type="match status" value="1"/>
</dbReference>
<evidence type="ECO:0000256" key="1">
    <source>
        <dbReference type="ARBA" id="ARBA00004571"/>
    </source>
</evidence>
<accession>A0A1M5G876</accession>
<feature type="domain" description="TonB-dependent receptor plug" evidence="12">
    <location>
        <begin position="126"/>
        <end position="253"/>
    </location>
</feature>
<evidence type="ECO:0000256" key="3">
    <source>
        <dbReference type="ARBA" id="ARBA00022452"/>
    </source>
</evidence>
<evidence type="ECO:0000256" key="11">
    <source>
        <dbReference type="PROSITE-ProRule" id="PRU01360"/>
    </source>
</evidence>
<protein>
    <submittedName>
        <fullName evidence="13">TonB-linked outer membrane protein, SusC/RagA family</fullName>
    </submittedName>
</protein>
<evidence type="ECO:0000256" key="9">
    <source>
        <dbReference type="ARBA" id="ARBA00023136"/>
    </source>
</evidence>
<dbReference type="PANTHER" id="PTHR32552">
    <property type="entry name" value="FERRICHROME IRON RECEPTOR-RELATED"/>
    <property type="match status" value="1"/>
</dbReference>
<dbReference type="SUPFAM" id="SSF56935">
    <property type="entry name" value="Porins"/>
    <property type="match status" value="1"/>
</dbReference>
<dbReference type="AlphaFoldDB" id="A0A1M5G876"/>
<keyword evidence="3 11" id="KW-1134">Transmembrane beta strand</keyword>
<dbReference type="Proteomes" id="UP000184509">
    <property type="component" value="Unassembled WGS sequence"/>
</dbReference>
<keyword evidence="8" id="KW-0798">TonB box</keyword>
<dbReference type="InterPro" id="IPR036942">
    <property type="entry name" value="Beta-barrel_TonB_sf"/>
</dbReference>
<dbReference type="InterPro" id="IPR023996">
    <property type="entry name" value="TonB-dep_OMP_SusC/RagA"/>
</dbReference>
<dbReference type="Gene3D" id="2.60.40.1120">
    <property type="entry name" value="Carboxypeptidase-like, regulatory domain"/>
    <property type="match status" value="1"/>
</dbReference>
<dbReference type="InterPro" id="IPR023997">
    <property type="entry name" value="TonB-dep_OMP_SusC/RagA_CS"/>
</dbReference>
<name>A0A1M5G876_9BACE</name>
<evidence type="ECO:0000256" key="4">
    <source>
        <dbReference type="ARBA" id="ARBA00022496"/>
    </source>
</evidence>
<keyword evidence="2 11" id="KW-0813">Transport</keyword>
<dbReference type="STRING" id="1297750.SAMN05444405_11956"/>
<sequence>MKFNFISEFMKRKLMLLLTCLFVGIGLVTAQNQKVTGVVISQEDGQPVVGASILVKGTTVGTISDVDGNFTLFNVPSSAKSLVVSFIGMKSAEVAIKPTVKVVLASDAQVVDEVVVTALGISRQKKALGYAVSEISGDEMLKARGGVSNPVNSLQGKIAGLQIQGGSGSMGGSSKIIIRGVKSISGNNQPLFVIDGVPIEGTDYNSTDTQRGAGGYDYGNLVQDLNPDDIENISVLKGPNASALYGSRATNGVVMITTKKGKKGDGYGVTFNSAIGLEVVNKLPKMQKLYGGGYGFDNVTINGKNYLYPDMATDESWGDKYEGQTFVSWLDLAKWEDGGKVGNPTTSKWNAPKHDIDDFFETGVSFTNNIAVSQATDRANARISYTNSDLTGYMPNSSLTKNIFNVAASTISADKRLEVFTNVTYFNSRAKGRSETGYGDNNVMQKFIQWGHRELDMKELKSMYMNSIGHQVTWNRAGWDDATPMYSNNPYWSRYMNYENDSRNRIYGNVGMSYKILDNLKFQYKANVDFFVDKQYERNAVYSQEQSRYSEMSRQQVETNHEFMLSYNTRFKNDFSFDANVGSNFMNRRYEYVHGETDGGLAIPLFYNLKNSVNPAKSDNYLRKKSISSVFANATFGYKSTYYLDMSLRNDWSSTLPNGNNSYMYPSVTGSFVFSELLKDKTPWISFGKLRLGYAQVGNDTDPYQVIDTYSQYTNITSTPGYILSTTLKNSSLKPESTNSYEAGLEMSFLNNRLGFEATVYSSETKNQIIPLSITGTSGYNYKVVNSGLMSNKGIELSLHGTPVKTANFSWESSLALASNKNKVKKLVDGVTYYKLASAPFKVEIGAIEGKEYGVIMGTDFVYDDKGNKVINADGTYASTSGNQNIGKVYPDFTGGWTNTFHYKNFDLSVLLDFSKGGHFFSTSYMWGMYSGMLEETAALNEKGVNIRESIDKNGGVLLKGVLADGSVNTNRIDAETYGVQCYTGPAAQDVFKSDYLKLREINIGYTVPLKKSYFIKSFRVAAYGRNLAVWGPDVKHFDPEAAVTSSGNIQGVEGGALPSVANYGLNFSLKF</sequence>
<evidence type="ECO:0000259" key="12">
    <source>
        <dbReference type="Pfam" id="PF07715"/>
    </source>
</evidence>
<evidence type="ECO:0000256" key="10">
    <source>
        <dbReference type="ARBA" id="ARBA00023237"/>
    </source>
</evidence>
<dbReference type="NCBIfam" id="TIGR04057">
    <property type="entry name" value="SusC_RagA_signa"/>
    <property type="match status" value="1"/>
</dbReference>
<evidence type="ECO:0000256" key="6">
    <source>
        <dbReference type="ARBA" id="ARBA00023004"/>
    </source>
</evidence>
<dbReference type="EMBL" id="FQTV01000019">
    <property type="protein sequence ID" value="SHF99641.1"/>
    <property type="molecule type" value="Genomic_DNA"/>
</dbReference>
<dbReference type="InterPro" id="IPR012910">
    <property type="entry name" value="Plug_dom"/>
</dbReference>
<dbReference type="InterPro" id="IPR037066">
    <property type="entry name" value="Plug_dom_sf"/>
</dbReference>
<reference evidence="13 14" key="1">
    <citation type="submission" date="2016-11" db="EMBL/GenBank/DDBJ databases">
        <authorList>
            <person name="Jaros S."/>
            <person name="Januszkiewicz K."/>
            <person name="Wedrychowicz H."/>
        </authorList>
    </citation>
    <scope>NUCLEOTIDE SEQUENCE [LARGE SCALE GENOMIC DNA]</scope>
    <source>
        <strain evidence="13 14">DSM 26991</strain>
    </source>
</reference>
<dbReference type="SUPFAM" id="SSF49464">
    <property type="entry name" value="Carboxypeptidase regulatory domain-like"/>
    <property type="match status" value="1"/>
</dbReference>
<dbReference type="PROSITE" id="PS52016">
    <property type="entry name" value="TONB_DEPENDENT_REC_3"/>
    <property type="match status" value="1"/>
</dbReference>
<evidence type="ECO:0000256" key="5">
    <source>
        <dbReference type="ARBA" id="ARBA00022692"/>
    </source>
</evidence>
<keyword evidence="7" id="KW-0406">Ion transport</keyword>
<dbReference type="PANTHER" id="PTHR32552:SF81">
    <property type="entry name" value="TONB-DEPENDENT OUTER MEMBRANE RECEPTOR"/>
    <property type="match status" value="1"/>
</dbReference>